<evidence type="ECO:0000259" key="1">
    <source>
        <dbReference type="Pfam" id="PF00535"/>
    </source>
</evidence>
<dbReference type="Pfam" id="PF00535">
    <property type="entry name" value="Glycos_transf_2"/>
    <property type="match status" value="1"/>
</dbReference>
<dbReference type="CDD" id="cd00761">
    <property type="entry name" value="Glyco_tranf_GTA_type"/>
    <property type="match status" value="1"/>
</dbReference>
<gene>
    <name evidence="2" type="ORF">OXH18_12475</name>
</gene>
<dbReference type="PANTHER" id="PTHR22916">
    <property type="entry name" value="GLYCOSYLTRANSFERASE"/>
    <property type="match status" value="1"/>
</dbReference>
<sequence length="317" mass="36132">MSQHLSVIICTHNPRRDYLEKVLSSLRVQTLPKDCWELLLIDNASNKPLDSEIDLSWHPHSRQVREDELGLTPARLRGIAEASAETLVFVDDDNVLDPSYLEVALQISKDYPFIGAWGGQILPEFEVPPPEWTKPYWGYLALREVERDQWSNLLNQLDTTPYGAGVCIRKVVAERYAENAKHHPVRSKLGRRGASSGRGDIPLACEDIDMAYTACDLGLCTGLFAALKLTHLIPKNRLTKEYLSRLVKGATYSRIILESLRDRLPTPLDRSLKAKISEFYRLHKMHPHQRQLHKAIRQATVMATQKVLSAQRESFEF</sequence>
<name>A0A9E8ZKA1_9CYAN</name>
<reference evidence="2" key="1">
    <citation type="submission" date="2022-12" db="EMBL/GenBank/DDBJ databases">
        <title>Polyphasic identification of a Novel Hot-Spring Cyanobacterium Ocullathermofonsia sinensis gen nov. sp. nov. and Genomic Insights on its Adaptations to the Thermal Habitat.</title>
        <authorList>
            <person name="Daroch M."/>
            <person name="Tang J."/>
            <person name="Jiang Y."/>
        </authorList>
    </citation>
    <scope>NUCLEOTIDE SEQUENCE</scope>
    <source>
        <strain evidence="2">PKUAC-SCTA174</strain>
    </source>
</reference>
<proteinExistence type="predicted"/>
<dbReference type="SUPFAM" id="SSF53448">
    <property type="entry name" value="Nucleotide-diphospho-sugar transferases"/>
    <property type="match status" value="1"/>
</dbReference>
<dbReference type="RefSeq" id="WP_268613105.1">
    <property type="nucleotide sequence ID" value="NZ_CP113797.1"/>
</dbReference>
<dbReference type="EC" id="2.4.-.-" evidence="2"/>
<dbReference type="GO" id="GO:0016757">
    <property type="term" value="F:glycosyltransferase activity"/>
    <property type="evidence" value="ECO:0007669"/>
    <property type="project" value="UniProtKB-KW"/>
</dbReference>
<organism evidence="2 3">
    <name type="scientific">Thermocoleostomius sinensis A174</name>
    <dbReference type="NCBI Taxonomy" id="2016057"/>
    <lineage>
        <taxon>Bacteria</taxon>
        <taxon>Bacillati</taxon>
        <taxon>Cyanobacteriota</taxon>
        <taxon>Cyanophyceae</taxon>
        <taxon>Oculatellales</taxon>
        <taxon>Oculatellaceae</taxon>
        <taxon>Thermocoleostomius</taxon>
    </lineage>
</organism>
<dbReference type="AlphaFoldDB" id="A0A9E8ZKA1"/>
<evidence type="ECO:0000313" key="3">
    <source>
        <dbReference type="Proteomes" id="UP001163152"/>
    </source>
</evidence>
<dbReference type="KEGG" id="tsin:OXH18_12475"/>
<keyword evidence="2" id="KW-0808">Transferase</keyword>
<dbReference type="InterPro" id="IPR029044">
    <property type="entry name" value="Nucleotide-diphossugar_trans"/>
</dbReference>
<feature type="domain" description="Glycosyltransferase 2-like" evidence="1">
    <location>
        <begin position="6"/>
        <end position="136"/>
    </location>
</feature>
<dbReference type="InterPro" id="IPR001173">
    <property type="entry name" value="Glyco_trans_2-like"/>
</dbReference>
<evidence type="ECO:0000313" key="2">
    <source>
        <dbReference type="EMBL" id="WAL62768.1"/>
    </source>
</evidence>
<protein>
    <submittedName>
        <fullName evidence="2">Glycosyltransferase</fullName>
        <ecNumber evidence="2">2.4.-.-</ecNumber>
    </submittedName>
</protein>
<dbReference type="PANTHER" id="PTHR22916:SF64">
    <property type="entry name" value="TRANSFERASE, PUTATIVE-RELATED"/>
    <property type="match status" value="1"/>
</dbReference>
<keyword evidence="3" id="KW-1185">Reference proteome</keyword>
<keyword evidence="2" id="KW-0328">Glycosyltransferase</keyword>
<accession>A0A9E8ZKA1</accession>
<dbReference type="EMBL" id="CP113797">
    <property type="protein sequence ID" value="WAL62768.1"/>
    <property type="molecule type" value="Genomic_DNA"/>
</dbReference>
<dbReference type="Gene3D" id="3.90.550.10">
    <property type="entry name" value="Spore Coat Polysaccharide Biosynthesis Protein SpsA, Chain A"/>
    <property type="match status" value="1"/>
</dbReference>
<dbReference type="Proteomes" id="UP001163152">
    <property type="component" value="Chromosome"/>
</dbReference>